<reference evidence="4" key="1">
    <citation type="submission" date="2023-03" db="EMBL/GenBank/DDBJ databases">
        <title>Actinorhabdospora filicis NBRC 111898.</title>
        <authorList>
            <person name="Ichikawa N."/>
            <person name="Sato H."/>
            <person name="Tonouchi N."/>
        </authorList>
    </citation>
    <scope>NUCLEOTIDE SEQUENCE</scope>
    <source>
        <strain evidence="4">NBRC 111898</strain>
    </source>
</reference>
<evidence type="ECO:0000256" key="2">
    <source>
        <dbReference type="PROSITE-ProRule" id="PRU00335"/>
    </source>
</evidence>
<dbReference type="SUPFAM" id="SSF48498">
    <property type="entry name" value="Tetracyclin repressor-like, C-terminal domain"/>
    <property type="match status" value="1"/>
</dbReference>
<keyword evidence="5" id="KW-1185">Reference proteome</keyword>
<dbReference type="EMBL" id="BSTX01000003">
    <property type="protein sequence ID" value="GLZ80216.1"/>
    <property type="molecule type" value="Genomic_DNA"/>
</dbReference>
<sequence length="196" mass="20163">MPVAAGESLDPARTRATILAAAEDLFYRGGLGLPVKELCAAVGASKETVYRHFGSKDGLIQAVVVSRSDRVIGKLTAAAEAGADPAARLAAIFADLVDWLAEPDYLGCAILNAATERSDIAGPLATTHLGRYHRLLTGIARDAGAADPTGLARQLLILIEGAIAVARHDPDPRATGLSAKDAALALLRASTESSGT</sequence>
<dbReference type="Gene3D" id="1.10.357.10">
    <property type="entry name" value="Tetracycline Repressor, domain 2"/>
    <property type="match status" value="1"/>
</dbReference>
<dbReference type="PRINTS" id="PR00455">
    <property type="entry name" value="HTHTETR"/>
</dbReference>
<dbReference type="RefSeq" id="WP_285665340.1">
    <property type="nucleotide sequence ID" value="NZ_BSTX01000003.1"/>
</dbReference>
<evidence type="ECO:0000256" key="1">
    <source>
        <dbReference type="ARBA" id="ARBA00023125"/>
    </source>
</evidence>
<dbReference type="Proteomes" id="UP001165079">
    <property type="component" value="Unassembled WGS sequence"/>
</dbReference>
<dbReference type="InterPro" id="IPR009057">
    <property type="entry name" value="Homeodomain-like_sf"/>
</dbReference>
<dbReference type="InterPro" id="IPR036271">
    <property type="entry name" value="Tet_transcr_reg_TetR-rel_C_sf"/>
</dbReference>
<dbReference type="PROSITE" id="PS50977">
    <property type="entry name" value="HTH_TETR_2"/>
    <property type="match status" value="1"/>
</dbReference>
<dbReference type="Pfam" id="PF00440">
    <property type="entry name" value="TetR_N"/>
    <property type="match status" value="1"/>
</dbReference>
<keyword evidence="1 2" id="KW-0238">DNA-binding</keyword>
<comment type="caution">
    <text evidence="4">The sequence shown here is derived from an EMBL/GenBank/DDBJ whole genome shotgun (WGS) entry which is preliminary data.</text>
</comment>
<organism evidence="4 5">
    <name type="scientific">Actinorhabdospora filicis</name>
    <dbReference type="NCBI Taxonomy" id="1785913"/>
    <lineage>
        <taxon>Bacteria</taxon>
        <taxon>Bacillati</taxon>
        <taxon>Actinomycetota</taxon>
        <taxon>Actinomycetes</taxon>
        <taxon>Micromonosporales</taxon>
        <taxon>Micromonosporaceae</taxon>
        <taxon>Actinorhabdospora</taxon>
    </lineage>
</organism>
<name>A0A9W6ST14_9ACTN</name>
<feature type="domain" description="HTH tetR-type" evidence="3">
    <location>
        <begin position="12"/>
        <end position="71"/>
    </location>
</feature>
<gene>
    <name evidence="4" type="ORF">Afil01_50230</name>
</gene>
<dbReference type="PANTHER" id="PTHR30055:SF200">
    <property type="entry name" value="HTH-TYPE TRANSCRIPTIONAL REPRESSOR BDCR"/>
    <property type="match status" value="1"/>
</dbReference>
<dbReference type="PANTHER" id="PTHR30055">
    <property type="entry name" value="HTH-TYPE TRANSCRIPTIONAL REGULATOR RUTR"/>
    <property type="match status" value="1"/>
</dbReference>
<evidence type="ECO:0000313" key="5">
    <source>
        <dbReference type="Proteomes" id="UP001165079"/>
    </source>
</evidence>
<dbReference type="GO" id="GO:0003700">
    <property type="term" value="F:DNA-binding transcription factor activity"/>
    <property type="evidence" value="ECO:0007669"/>
    <property type="project" value="TreeGrafter"/>
</dbReference>
<dbReference type="InterPro" id="IPR001647">
    <property type="entry name" value="HTH_TetR"/>
</dbReference>
<protein>
    <submittedName>
        <fullName evidence="4">TetR family transcriptional regulator</fullName>
    </submittedName>
</protein>
<dbReference type="GO" id="GO:0000976">
    <property type="term" value="F:transcription cis-regulatory region binding"/>
    <property type="evidence" value="ECO:0007669"/>
    <property type="project" value="TreeGrafter"/>
</dbReference>
<dbReference type="SUPFAM" id="SSF46689">
    <property type="entry name" value="Homeodomain-like"/>
    <property type="match status" value="1"/>
</dbReference>
<dbReference type="AlphaFoldDB" id="A0A9W6ST14"/>
<dbReference type="InterPro" id="IPR050109">
    <property type="entry name" value="HTH-type_TetR-like_transc_reg"/>
</dbReference>
<feature type="DNA-binding region" description="H-T-H motif" evidence="2">
    <location>
        <begin position="34"/>
        <end position="53"/>
    </location>
</feature>
<accession>A0A9W6ST14</accession>
<evidence type="ECO:0000313" key="4">
    <source>
        <dbReference type="EMBL" id="GLZ80216.1"/>
    </source>
</evidence>
<proteinExistence type="predicted"/>
<evidence type="ECO:0000259" key="3">
    <source>
        <dbReference type="PROSITE" id="PS50977"/>
    </source>
</evidence>